<sequence>MDANDNPFFRKKPSTKVHHPPGGASSLGFGIGDFVCESKNKNEEEISSANSNNKDIDCVLAMATNDCKADSNIENREENVQIRTQKEHPDNDSSNYTNKNFKTNVKVHNPPGGKSSFSLC</sequence>
<name>A0AAV9Y0P6_9CRYT</name>
<feature type="compositionally biased region" description="Basic and acidic residues" evidence="1">
    <location>
        <begin position="72"/>
        <end position="91"/>
    </location>
</feature>
<organism evidence="2 3">
    <name type="scientific">Cryptosporidium xiaoi</name>
    <dbReference type="NCBI Taxonomy" id="659607"/>
    <lineage>
        <taxon>Eukaryota</taxon>
        <taxon>Sar</taxon>
        <taxon>Alveolata</taxon>
        <taxon>Apicomplexa</taxon>
        <taxon>Conoidasida</taxon>
        <taxon>Coccidia</taxon>
        <taxon>Eucoccidiorida</taxon>
        <taxon>Eimeriorina</taxon>
        <taxon>Cryptosporidiidae</taxon>
        <taxon>Cryptosporidium</taxon>
    </lineage>
</organism>
<proteinExistence type="predicted"/>
<feature type="region of interest" description="Disordered" evidence="1">
    <location>
        <begin position="72"/>
        <end position="120"/>
    </location>
</feature>
<evidence type="ECO:0000313" key="3">
    <source>
        <dbReference type="Proteomes" id="UP001311799"/>
    </source>
</evidence>
<dbReference type="AlphaFoldDB" id="A0AAV9Y0P6"/>
<feature type="region of interest" description="Disordered" evidence="1">
    <location>
        <begin position="1"/>
        <end position="26"/>
    </location>
</feature>
<evidence type="ECO:0000313" key="2">
    <source>
        <dbReference type="EMBL" id="KAK6590035.1"/>
    </source>
</evidence>
<accession>A0AAV9Y0P6</accession>
<dbReference type="Proteomes" id="UP001311799">
    <property type="component" value="Unassembled WGS sequence"/>
</dbReference>
<feature type="compositionally biased region" description="Polar residues" evidence="1">
    <location>
        <begin position="92"/>
        <end position="103"/>
    </location>
</feature>
<dbReference type="EMBL" id="JAWDEY010000010">
    <property type="protein sequence ID" value="KAK6590035.1"/>
    <property type="molecule type" value="Genomic_DNA"/>
</dbReference>
<comment type="caution">
    <text evidence="2">The sequence shown here is derived from an EMBL/GenBank/DDBJ whole genome shotgun (WGS) entry which is preliminary data.</text>
</comment>
<feature type="compositionally biased region" description="Basic residues" evidence="1">
    <location>
        <begin position="9"/>
        <end position="19"/>
    </location>
</feature>
<evidence type="ECO:0000256" key="1">
    <source>
        <dbReference type="SAM" id="MobiDB-lite"/>
    </source>
</evidence>
<protein>
    <submittedName>
        <fullName evidence="2">Uncharacterized protein</fullName>
    </submittedName>
</protein>
<gene>
    <name evidence="2" type="ORF">RS030_192887</name>
</gene>
<keyword evidence="3" id="KW-1185">Reference proteome</keyword>
<reference evidence="2 3" key="1">
    <citation type="submission" date="2023-10" db="EMBL/GenBank/DDBJ databases">
        <title>Comparative genomics analysis reveals potential genetic determinants of host preference in Cryptosporidium xiaoi.</title>
        <authorList>
            <person name="Xiao L."/>
            <person name="Li J."/>
        </authorList>
    </citation>
    <scope>NUCLEOTIDE SEQUENCE [LARGE SCALE GENOMIC DNA]</scope>
    <source>
        <strain evidence="2 3">52996</strain>
    </source>
</reference>